<keyword evidence="2" id="KW-0472">Membrane</keyword>
<evidence type="ECO:0000313" key="3">
    <source>
        <dbReference type="EMBL" id="EAR15752.1"/>
    </source>
</evidence>
<evidence type="ECO:0000256" key="1">
    <source>
        <dbReference type="SAM" id="MobiDB-lite"/>
    </source>
</evidence>
<organism evidence="3 4">
    <name type="scientific">Robiginitalea biformata (strain ATCC BAA-864 / DSM 15991 / KCTC 12146 / HTCC2501)</name>
    <dbReference type="NCBI Taxonomy" id="313596"/>
    <lineage>
        <taxon>Bacteria</taxon>
        <taxon>Pseudomonadati</taxon>
        <taxon>Bacteroidota</taxon>
        <taxon>Flavobacteriia</taxon>
        <taxon>Flavobacteriales</taxon>
        <taxon>Flavobacteriaceae</taxon>
        <taxon>Robiginitalea</taxon>
    </lineage>
</organism>
<feature type="region of interest" description="Disordered" evidence="1">
    <location>
        <begin position="44"/>
        <end position="76"/>
    </location>
</feature>
<dbReference type="RefSeq" id="WP_015755067.1">
    <property type="nucleotide sequence ID" value="NC_013222.1"/>
</dbReference>
<dbReference type="Proteomes" id="UP000009049">
    <property type="component" value="Chromosome"/>
</dbReference>
<gene>
    <name evidence="3" type="ordered locus">RB2501_15529</name>
</gene>
<accession>A4CLK3</accession>
<evidence type="ECO:0000313" key="4">
    <source>
        <dbReference type="Proteomes" id="UP000009049"/>
    </source>
</evidence>
<dbReference type="AlphaFoldDB" id="A4CLK3"/>
<dbReference type="EMBL" id="CP001712">
    <property type="protein sequence ID" value="EAR15752.1"/>
    <property type="molecule type" value="Genomic_DNA"/>
</dbReference>
<evidence type="ECO:0000256" key="2">
    <source>
        <dbReference type="SAM" id="Phobius"/>
    </source>
</evidence>
<sequence length="88" mass="10346">MGILKFLLVLLLGYYFLLLLGRLLGPWLRRYARRKTEEYFQEAFRGRAPEDPGSRRTGEVTIDRKPARKQPPAEPVGEYIEYEEVEES</sequence>
<name>A4CLK3_ROBBH</name>
<keyword evidence="2" id="KW-0812">Transmembrane</keyword>
<dbReference type="STRING" id="313596.RB2501_15529"/>
<feature type="compositionally biased region" description="Basic and acidic residues" evidence="1">
    <location>
        <begin position="44"/>
        <end position="65"/>
    </location>
</feature>
<dbReference type="KEGG" id="rbi:RB2501_15529"/>
<dbReference type="HOGENOM" id="CLU_157095_0_1_10"/>
<protein>
    <recommendedName>
        <fullName evidence="5">DUF4834 family protein</fullName>
    </recommendedName>
</protein>
<feature type="transmembrane region" description="Helical" evidence="2">
    <location>
        <begin position="6"/>
        <end position="25"/>
    </location>
</feature>
<reference evidence="3 4" key="1">
    <citation type="journal article" date="2009" name="J. Bacteriol.">
        <title>Complete genome sequence of Robiginitalea biformata HTCC2501.</title>
        <authorList>
            <person name="Oh H.M."/>
            <person name="Giovannoni S.J."/>
            <person name="Lee K."/>
            <person name="Ferriera S."/>
            <person name="Johnson J."/>
            <person name="Cho J.C."/>
        </authorList>
    </citation>
    <scope>NUCLEOTIDE SEQUENCE [LARGE SCALE GENOMIC DNA]</scope>
    <source>
        <strain evidence="4">ATCC BAA-864 / HTCC2501 / KCTC 12146</strain>
    </source>
</reference>
<keyword evidence="2" id="KW-1133">Transmembrane helix</keyword>
<evidence type="ECO:0008006" key="5">
    <source>
        <dbReference type="Google" id="ProtNLM"/>
    </source>
</evidence>
<keyword evidence="4" id="KW-1185">Reference proteome</keyword>
<proteinExistence type="predicted"/>